<protein>
    <submittedName>
        <fullName evidence="4">Uncharacterized protein</fullName>
    </submittedName>
</protein>
<accession>A0A9D4LAP0</accession>
<name>A0A9D4LAP0_DREPO</name>
<feature type="chain" id="PRO_5039511606" evidence="3">
    <location>
        <begin position="23"/>
        <end position="83"/>
    </location>
</feature>
<dbReference type="EMBL" id="JAIWYP010000003">
    <property type="protein sequence ID" value="KAH3855112.1"/>
    <property type="molecule type" value="Genomic_DNA"/>
</dbReference>
<comment type="caution">
    <text evidence="4">The sequence shown here is derived from an EMBL/GenBank/DDBJ whole genome shotgun (WGS) entry which is preliminary data.</text>
</comment>
<keyword evidence="2" id="KW-0472">Membrane</keyword>
<sequence>MLSKILLVSLVLFVFYFWSAGGVTIQPTTLPTTTSTSTSTAAPPPPPPQSGVIVRSPQTSRDSTITLLVLQVILVFVFGALPL</sequence>
<keyword evidence="2" id="KW-1133">Transmembrane helix</keyword>
<feature type="compositionally biased region" description="Low complexity" evidence="1">
    <location>
        <begin position="29"/>
        <end position="41"/>
    </location>
</feature>
<reference evidence="4" key="1">
    <citation type="journal article" date="2019" name="bioRxiv">
        <title>The Genome of the Zebra Mussel, Dreissena polymorpha: A Resource for Invasive Species Research.</title>
        <authorList>
            <person name="McCartney M.A."/>
            <person name="Auch B."/>
            <person name="Kono T."/>
            <person name="Mallez S."/>
            <person name="Zhang Y."/>
            <person name="Obille A."/>
            <person name="Becker A."/>
            <person name="Abrahante J.E."/>
            <person name="Garbe J."/>
            <person name="Badalamenti J.P."/>
            <person name="Herman A."/>
            <person name="Mangelson H."/>
            <person name="Liachko I."/>
            <person name="Sullivan S."/>
            <person name="Sone E.D."/>
            <person name="Koren S."/>
            <person name="Silverstein K.A.T."/>
            <person name="Beckman K.B."/>
            <person name="Gohl D.M."/>
        </authorList>
    </citation>
    <scope>NUCLEOTIDE SEQUENCE</scope>
    <source>
        <strain evidence="4">Duluth1</strain>
        <tissue evidence="4">Whole animal</tissue>
    </source>
</reference>
<dbReference type="Proteomes" id="UP000828390">
    <property type="component" value="Unassembled WGS sequence"/>
</dbReference>
<organism evidence="4 5">
    <name type="scientific">Dreissena polymorpha</name>
    <name type="common">Zebra mussel</name>
    <name type="synonym">Mytilus polymorpha</name>
    <dbReference type="NCBI Taxonomy" id="45954"/>
    <lineage>
        <taxon>Eukaryota</taxon>
        <taxon>Metazoa</taxon>
        <taxon>Spiralia</taxon>
        <taxon>Lophotrochozoa</taxon>
        <taxon>Mollusca</taxon>
        <taxon>Bivalvia</taxon>
        <taxon>Autobranchia</taxon>
        <taxon>Heteroconchia</taxon>
        <taxon>Euheterodonta</taxon>
        <taxon>Imparidentia</taxon>
        <taxon>Neoheterodontei</taxon>
        <taxon>Myida</taxon>
        <taxon>Dreissenoidea</taxon>
        <taxon>Dreissenidae</taxon>
        <taxon>Dreissena</taxon>
    </lineage>
</organism>
<evidence type="ECO:0000256" key="2">
    <source>
        <dbReference type="SAM" id="Phobius"/>
    </source>
</evidence>
<feature type="region of interest" description="Disordered" evidence="1">
    <location>
        <begin position="29"/>
        <end position="55"/>
    </location>
</feature>
<keyword evidence="3" id="KW-0732">Signal</keyword>
<evidence type="ECO:0000313" key="5">
    <source>
        <dbReference type="Proteomes" id="UP000828390"/>
    </source>
</evidence>
<feature type="transmembrane region" description="Helical" evidence="2">
    <location>
        <begin position="64"/>
        <end position="81"/>
    </location>
</feature>
<feature type="signal peptide" evidence="3">
    <location>
        <begin position="1"/>
        <end position="22"/>
    </location>
</feature>
<evidence type="ECO:0000313" key="4">
    <source>
        <dbReference type="EMBL" id="KAH3855112.1"/>
    </source>
</evidence>
<keyword evidence="2" id="KW-0812">Transmembrane</keyword>
<gene>
    <name evidence="4" type="ORF">DPMN_097673</name>
</gene>
<reference evidence="4" key="2">
    <citation type="submission" date="2020-11" db="EMBL/GenBank/DDBJ databases">
        <authorList>
            <person name="McCartney M.A."/>
            <person name="Auch B."/>
            <person name="Kono T."/>
            <person name="Mallez S."/>
            <person name="Becker A."/>
            <person name="Gohl D.M."/>
            <person name="Silverstein K.A.T."/>
            <person name="Koren S."/>
            <person name="Bechman K.B."/>
            <person name="Herman A."/>
            <person name="Abrahante J.E."/>
            <person name="Garbe J."/>
        </authorList>
    </citation>
    <scope>NUCLEOTIDE SEQUENCE</scope>
    <source>
        <strain evidence="4">Duluth1</strain>
        <tissue evidence="4">Whole animal</tissue>
    </source>
</reference>
<proteinExistence type="predicted"/>
<evidence type="ECO:0000256" key="1">
    <source>
        <dbReference type="SAM" id="MobiDB-lite"/>
    </source>
</evidence>
<keyword evidence="5" id="KW-1185">Reference proteome</keyword>
<evidence type="ECO:0000256" key="3">
    <source>
        <dbReference type="SAM" id="SignalP"/>
    </source>
</evidence>
<dbReference type="AlphaFoldDB" id="A0A9D4LAP0"/>